<gene>
    <name evidence="2" type="primary">LOC113792736</name>
</gene>
<reference evidence="2" key="1">
    <citation type="submission" date="2025-08" db="UniProtKB">
        <authorList>
            <consortium name="RefSeq"/>
        </authorList>
    </citation>
    <scope>IDENTIFICATION</scope>
    <source>
        <strain evidence="2">Airmid</strain>
    </source>
</reference>
<dbReference type="OrthoDB" id="6499135at2759"/>
<sequence>MIIKISFCLMLLSTVVYGQNETCDRVLDSMIDSCKAIRTTLISLDSLDPKVACCKNARYDLCVQGVKAYITVARSTRICQESHYEEKLNGLESNIAMQAVKKLCENFDSKTCITDTVSNAWNSISETLNPTNLSETISKNFNGAMSSIGNFMKNFGNQAQNVGSDASSKLSELFTQQQSNNEYSIATPDQQQQQPLPSSSSINSLTNSISKFFQQITQPVDIVNKQDEKKDGRRR</sequence>
<dbReference type="Proteomes" id="UP000515146">
    <property type="component" value="Unplaced"/>
</dbReference>
<dbReference type="KEGG" id="dpte:113792736"/>
<evidence type="ECO:0000313" key="1">
    <source>
        <dbReference type="Proteomes" id="UP000515146"/>
    </source>
</evidence>
<evidence type="ECO:0000313" key="2">
    <source>
        <dbReference type="RefSeq" id="XP_027198466.1"/>
    </source>
</evidence>
<name>A0A6P6Y037_DERPT</name>
<proteinExistence type="predicted"/>
<dbReference type="AlphaFoldDB" id="A0A6P6Y037"/>
<dbReference type="InParanoid" id="A0A6P6Y037"/>
<dbReference type="RefSeq" id="XP_027198466.1">
    <property type="nucleotide sequence ID" value="XM_027342665.1"/>
</dbReference>
<keyword evidence="1" id="KW-1185">Reference proteome</keyword>
<protein>
    <submittedName>
        <fullName evidence="2">Uncharacterized protein LOC113792736</fullName>
    </submittedName>
</protein>
<accession>A0A6P6Y037</accession>
<organism evidence="1 2">
    <name type="scientific">Dermatophagoides pteronyssinus</name>
    <name type="common">European house dust mite</name>
    <dbReference type="NCBI Taxonomy" id="6956"/>
    <lineage>
        <taxon>Eukaryota</taxon>
        <taxon>Metazoa</taxon>
        <taxon>Ecdysozoa</taxon>
        <taxon>Arthropoda</taxon>
        <taxon>Chelicerata</taxon>
        <taxon>Arachnida</taxon>
        <taxon>Acari</taxon>
        <taxon>Acariformes</taxon>
        <taxon>Sarcoptiformes</taxon>
        <taxon>Astigmata</taxon>
        <taxon>Psoroptidia</taxon>
        <taxon>Analgoidea</taxon>
        <taxon>Pyroglyphidae</taxon>
        <taxon>Dermatophagoidinae</taxon>
        <taxon>Dermatophagoides</taxon>
    </lineage>
</organism>